<evidence type="ECO:0000256" key="9">
    <source>
        <dbReference type="ARBA" id="ARBA00023136"/>
    </source>
</evidence>
<dbReference type="InterPro" id="IPR053256">
    <property type="entry name" value="Kelch_repeat-containing"/>
</dbReference>
<dbReference type="InterPro" id="IPR015919">
    <property type="entry name" value="Cadherin-like_sf"/>
</dbReference>
<dbReference type="GO" id="GO:0005509">
    <property type="term" value="F:calcium ion binding"/>
    <property type="evidence" value="ECO:0007669"/>
    <property type="project" value="InterPro"/>
</dbReference>
<dbReference type="NCBIfam" id="TIGR04183">
    <property type="entry name" value="Por_Secre_tail"/>
    <property type="match status" value="1"/>
</dbReference>
<proteinExistence type="predicted"/>
<keyword evidence="2" id="KW-0245">EGF-like domain</keyword>
<dbReference type="InterPro" id="IPR026444">
    <property type="entry name" value="Secre_tail"/>
</dbReference>
<dbReference type="GO" id="GO:0007156">
    <property type="term" value="P:homophilic cell adhesion via plasma membrane adhesion molecules"/>
    <property type="evidence" value="ECO:0007669"/>
    <property type="project" value="InterPro"/>
</dbReference>
<keyword evidence="8" id="KW-1133">Transmembrane helix</keyword>
<evidence type="ECO:0000256" key="10">
    <source>
        <dbReference type="ARBA" id="ARBA00023157"/>
    </source>
</evidence>
<evidence type="ECO:0000256" key="3">
    <source>
        <dbReference type="ARBA" id="ARBA00022692"/>
    </source>
</evidence>
<dbReference type="PANTHER" id="PTHR46773:SF5">
    <property type="entry name" value="OS04G0487100 PROTEIN"/>
    <property type="match status" value="1"/>
</dbReference>
<keyword evidence="4" id="KW-0732">Signal</keyword>
<dbReference type="Pfam" id="PF18962">
    <property type="entry name" value="Por_Secre_tail"/>
    <property type="match status" value="1"/>
</dbReference>
<evidence type="ECO:0000256" key="5">
    <source>
        <dbReference type="ARBA" id="ARBA00022737"/>
    </source>
</evidence>
<sequence>MKKTSTALVVLRQRIFLKILLLLCWFWGSAAPVPAAILSKANNHIVTSGSAHYSTWLAASAPVFTPEKYVFSLSEDIFPGTTIGKVKATDAARETLIYTITNGNTNQTFTLDAVSGVLKLGKKLNYHTQSTYQLTVQATNTANQTSETTVTVAVTQATGEALLNKITWSSAANQPYIFYEGQGEVVNNKWYTFSGFDALKGFTPTSRAYVYDPKVNTWSPIAPMPPMNGTKYGGITHAGFTTDQTDIYFAGGYTANASGKGQILGTSEVWKYVVAENRYERLPDLPRVSAAGQLEYLNGQLHYIAGTDRKLQIDLGDHYVLDLGNLAAGWDTLAPLPSPRQHAGSAVYQGKIYFIAGQTGHDEGSVSSKLVHVYDPATDSWTRLADIPAPAGTPGIAHISSSVVVLDNQILVLGGEYAFTKGTRRVSAYTPATNTWTELSGLPMIMRGGVGAIIDGKIYYTGGKGVKATISGVPVSDQSIKQLTWVNTTNNADIKPLTANDTVNLAALATSRLSIRATTSPDTVGSVVFELSGTQTHSQLENKMPYALFGDTRTNKYTAWAPKPGAYTLKVTPYSLAGGKGLAGPTLTVKFTVIDSLVTQLQSTTSRRYAISTLKSGAKVYTDRTYQALTVPEFLQNATFIQVPNDDKSNTSDSVFSFYLNRAATVYVAYDSRGTTLPAWLSNWQKVDSQVDINSPKNKHLVLYRQQFAPGKITMGGNRAAPAAGTLNNYFVIIQSEIVPAAIVTNNQSGLEVISKSPASLNAYPNPNKPGSKVTLELDNLKQNEEIQLTLYDISGQALLNQSAVSDGKGKANAEISLAKITKAGLYLIQVKSGTGNQQIKLLVE</sequence>
<dbReference type="InterPro" id="IPR002126">
    <property type="entry name" value="Cadherin-like_dom"/>
</dbReference>
<gene>
    <name evidence="13" type="ORF">HUW51_18920</name>
</gene>
<keyword evidence="10" id="KW-1015">Disulfide bond</keyword>
<protein>
    <submittedName>
        <fullName evidence="13">T9SS type A sorting domain-containing protein</fullName>
    </submittedName>
</protein>
<dbReference type="PROSITE" id="PS50268">
    <property type="entry name" value="CADHERIN_2"/>
    <property type="match status" value="1"/>
</dbReference>
<evidence type="ECO:0000313" key="14">
    <source>
        <dbReference type="Proteomes" id="UP000515237"/>
    </source>
</evidence>
<dbReference type="Pfam" id="PF01344">
    <property type="entry name" value="Kelch_1"/>
    <property type="match status" value="3"/>
</dbReference>
<dbReference type="SMART" id="SM00112">
    <property type="entry name" value="CA"/>
    <property type="match status" value="1"/>
</dbReference>
<dbReference type="GO" id="GO:0016020">
    <property type="term" value="C:membrane"/>
    <property type="evidence" value="ECO:0007669"/>
    <property type="project" value="UniProtKB-SubCell"/>
</dbReference>
<dbReference type="SMART" id="SM00612">
    <property type="entry name" value="Kelch"/>
    <property type="match status" value="4"/>
</dbReference>
<dbReference type="InterPro" id="IPR015915">
    <property type="entry name" value="Kelch-typ_b-propeller"/>
</dbReference>
<keyword evidence="5" id="KW-0677">Repeat</keyword>
<keyword evidence="3" id="KW-0812">Transmembrane</keyword>
<dbReference type="PANTHER" id="PTHR46773">
    <property type="match status" value="1"/>
</dbReference>
<dbReference type="Pfam" id="PF00028">
    <property type="entry name" value="Cadherin"/>
    <property type="match status" value="1"/>
</dbReference>
<evidence type="ECO:0000256" key="7">
    <source>
        <dbReference type="ARBA" id="ARBA00022889"/>
    </source>
</evidence>
<evidence type="ECO:0000256" key="2">
    <source>
        <dbReference type="ARBA" id="ARBA00022536"/>
    </source>
</evidence>
<dbReference type="Proteomes" id="UP000515237">
    <property type="component" value="Chromosome"/>
</dbReference>
<name>A0A7G7GC14_9BACT</name>
<keyword evidence="14" id="KW-1185">Reference proteome</keyword>
<keyword evidence="7" id="KW-0130">Cell adhesion</keyword>
<dbReference type="InterPro" id="IPR006652">
    <property type="entry name" value="Kelch_1"/>
</dbReference>
<feature type="domain" description="Cadherin" evidence="12">
    <location>
        <begin position="65"/>
        <end position="177"/>
    </location>
</feature>
<keyword evidence="6" id="KW-0106">Calcium</keyword>
<evidence type="ECO:0000256" key="11">
    <source>
        <dbReference type="ARBA" id="ARBA00023180"/>
    </source>
</evidence>
<comment type="subcellular location">
    <subcellularLocation>
        <location evidence="1">Membrane</location>
        <topology evidence="1">Single-pass membrane protein</topology>
    </subcellularLocation>
</comment>
<evidence type="ECO:0000256" key="8">
    <source>
        <dbReference type="ARBA" id="ARBA00022989"/>
    </source>
</evidence>
<organism evidence="13 14">
    <name type="scientific">Adhaeribacter swui</name>
    <dbReference type="NCBI Taxonomy" id="2086471"/>
    <lineage>
        <taxon>Bacteria</taxon>
        <taxon>Pseudomonadati</taxon>
        <taxon>Bacteroidota</taxon>
        <taxon>Cytophagia</taxon>
        <taxon>Cytophagales</taxon>
        <taxon>Hymenobacteraceae</taxon>
        <taxon>Adhaeribacter</taxon>
    </lineage>
</organism>
<evidence type="ECO:0000259" key="12">
    <source>
        <dbReference type="PROSITE" id="PS50268"/>
    </source>
</evidence>
<dbReference type="AlphaFoldDB" id="A0A7G7GC14"/>
<keyword evidence="11" id="KW-0325">Glycoprotein</keyword>
<dbReference type="KEGG" id="aswu:HUW51_18920"/>
<dbReference type="RefSeq" id="WP_185271193.1">
    <property type="nucleotide sequence ID" value="NZ_CP055156.1"/>
</dbReference>
<dbReference type="Gene3D" id="2.60.40.60">
    <property type="entry name" value="Cadherins"/>
    <property type="match status" value="1"/>
</dbReference>
<dbReference type="SUPFAM" id="SSF49313">
    <property type="entry name" value="Cadherin-like"/>
    <property type="match status" value="1"/>
</dbReference>
<evidence type="ECO:0000256" key="4">
    <source>
        <dbReference type="ARBA" id="ARBA00022729"/>
    </source>
</evidence>
<dbReference type="FunFam" id="2.60.40.60:FF:000032">
    <property type="entry name" value="FAT atypical cadherin 1"/>
    <property type="match status" value="1"/>
</dbReference>
<dbReference type="EMBL" id="CP055156">
    <property type="protein sequence ID" value="QNF34698.1"/>
    <property type="molecule type" value="Genomic_DNA"/>
</dbReference>
<dbReference type="SUPFAM" id="SSF117281">
    <property type="entry name" value="Kelch motif"/>
    <property type="match status" value="1"/>
</dbReference>
<evidence type="ECO:0000256" key="1">
    <source>
        <dbReference type="ARBA" id="ARBA00004167"/>
    </source>
</evidence>
<dbReference type="Gene3D" id="2.120.10.80">
    <property type="entry name" value="Kelch-type beta propeller"/>
    <property type="match status" value="2"/>
</dbReference>
<reference evidence="13 14" key="1">
    <citation type="journal article" date="2018" name="Int. J. Syst. Evol. Microbiol.">
        <title>Adhaeribacter swui sp. nov., isolated from wet mud.</title>
        <authorList>
            <person name="Kim D.U."/>
            <person name="Kim K.W."/>
            <person name="Kang M.S."/>
            <person name="Kim J.Y."/>
            <person name="Jang J.H."/>
            <person name="Kim M.K."/>
        </authorList>
    </citation>
    <scope>NUCLEOTIDE SEQUENCE [LARGE SCALE GENOMIC DNA]</scope>
    <source>
        <strain evidence="13 14">KCTC 52873</strain>
    </source>
</reference>
<accession>A0A7G7GC14</accession>
<evidence type="ECO:0000313" key="13">
    <source>
        <dbReference type="EMBL" id="QNF34698.1"/>
    </source>
</evidence>
<keyword evidence="9" id="KW-0472">Membrane</keyword>
<evidence type="ECO:0000256" key="6">
    <source>
        <dbReference type="ARBA" id="ARBA00022837"/>
    </source>
</evidence>
<dbReference type="CDD" id="cd11304">
    <property type="entry name" value="Cadherin_repeat"/>
    <property type="match status" value="1"/>
</dbReference>